<feature type="transmembrane region" description="Helical" evidence="1">
    <location>
        <begin position="318"/>
        <end position="337"/>
    </location>
</feature>
<evidence type="ECO:0000256" key="1">
    <source>
        <dbReference type="SAM" id="Phobius"/>
    </source>
</evidence>
<feature type="transmembrane region" description="Helical" evidence="1">
    <location>
        <begin position="458"/>
        <end position="477"/>
    </location>
</feature>
<keyword evidence="1" id="KW-0812">Transmembrane</keyword>
<feature type="transmembrane region" description="Helical" evidence="1">
    <location>
        <begin position="484"/>
        <end position="501"/>
    </location>
</feature>
<proteinExistence type="predicted"/>
<feature type="transmembrane region" description="Helical" evidence="1">
    <location>
        <begin position="175"/>
        <end position="194"/>
    </location>
</feature>
<organism evidence="2 3">
    <name type="scientific">Abyssobacteria bacterium (strain SURF_5)</name>
    <dbReference type="NCBI Taxonomy" id="2093360"/>
    <lineage>
        <taxon>Bacteria</taxon>
        <taxon>Pseudomonadati</taxon>
        <taxon>Candidatus Hydrogenedentota</taxon>
        <taxon>Candidatus Abyssobacteria</taxon>
    </lineage>
</organism>
<accession>A0A3A4N285</accession>
<keyword evidence="1" id="KW-0472">Membrane</keyword>
<comment type="caution">
    <text evidence="2">The sequence shown here is derived from an EMBL/GenBank/DDBJ whole genome shotgun (WGS) entry which is preliminary data.</text>
</comment>
<dbReference type="Pfam" id="PF09586">
    <property type="entry name" value="YfhO"/>
    <property type="match status" value="1"/>
</dbReference>
<reference evidence="2 3" key="1">
    <citation type="journal article" date="2017" name="ISME J.">
        <title>Energy and carbon metabolisms in a deep terrestrial subsurface fluid microbial community.</title>
        <authorList>
            <person name="Momper L."/>
            <person name="Jungbluth S.P."/>
            <person name="Lee M.D."/>
            <person name="Amend J.P."/>
        </authorList>
    </citation>
    <scope>NUCLEOTIDE SEQUENCE [LARGE SCALE GENOMIC DNA]</scope>
    <source>
        <strain evidence="2">SURF_5</strain>
    </source>
</reference>
<dbReference type="InterPro" id="IPR018580">
    <property type="entry name" value="Uncharacterised_YfhO"/>
</dbReference>
<keyword evidence="1" id="KW-1133">Transmembrane helix</keyword>
<dbReference type="AlphaFoldDB" id="A0A3A4N285"/>
<feature type="transmembrane region" description="Helical" evidence="1">
    <location>
        <begin position="33"/>
        <end position="50"/>
    </location>
</feature>
<gene>
    <name evidence="2" type="ORF">C4520_18915</name>
</gene>
<evidence type="ECO:0008006" key="4">
    <source>
        <dbReference type="Google" id="ProtNLM"/>
    </source>
</evidence>
<evidence type="ECO:0000313" key="3">
    <source>
        <dbReference type="Proteomes" id="UP000265882"/>
    </source>
</evidence>
<feature type="transmembrane region" description="Helical" evidence="1">
    <location>
        <begin position="125"/>
        <end position="144"/>
    </location>
</feature>
<feature type="transmembrane region" description="Helical" evidence="1">
    <location>
        <begin position="98"/>
        <end position="119"/>
    </location>
</feature>
<dbReference type="PANTHER" id="PTHR38454">
    <property type="entry name" value="INTEGRAL MEMBRANE PROTEIN-RELATED"/>
    <property type="match status" value="1"/>
</dbReference>
<protein>
    <recommendedName>
        <fullName evidence="4">YfhO family protein</fullName>
    </recommendedName>
</protein>
<feature type="transmembrane region" description="Helical" evidence="1">
    <location>
        <begin position="344"/>
        <end position="362"/>
    </location>
</feature>
<dbReference type="EMBL" id="QZKU01000128">
    <property type="protein sequence ID" value="RJP16088.1"/>
    <property type="molecule type" value="Genomic_DNA"/>
</dbReference>
<feature type="transmembrane region" description="Helical" evidence="1">
    <location>
        <begin position="382"/>
        <end position="407"/>
    </location>
</feature>
<evidence type="ECO:0000313" key="2">
    <source>
        <dbReference type="EMBL" id="RJP16088.1"/>
    </source>
</evidence>
<dbReference type="PANTHER" id="PTHR38454:SF1">
    <property type="entry name" value="INTEGRAL MEMBRANE PROTEIN"/>
    <property type="match status" value="1"/>
</dbReference>
<name>A0A3A4N285_ABYX5</name>
<feature type="transmembrane region" description="Helical" evidence="1">
    <location>
        <begin position="225"/>
        <end position="241"/>
    </location>
</feature>
<sequence length="829" mass="92707">MCGNLSFCSIFGVFSRAAKFYRVNFHLKKAIPYFFSIFLLAVAVGVYWHFNVIKPAIIPAHHTNLDAYNLYVPFYAYTAECLRNLDLPLWNPYQLCGVTYLGVLQGAVFYPPVLLFAFISPAQAYSFYVMLHMVLGGLFLILLMRHLKVSWIGSVAAAVTFIFCSSTVSNIFGPAFLANSVYFPLMLLFVLKVFETGRVKWALALTAAVLLPLLAGWIQALVYCVYALLAFVIAIVIRSLFAGASETRYIRRGLILLAVSACLFFVLAAVQILPVMELGLQSTRSFDQMSEEMVTIRNTAIYGPYRIVYDLVNSRGGILPFFLYVGVFPLLFALLALGNRKLRFFVLFFYGLAGCAVLLSMGPQTPLHALSLSLPLMKMFRAPFRFLFLYAFSAAILCGIGLDVLLARVRSLDAVRARRAILGATATVVFFAVLLAVWPAEETGGESLRNVLFAASRWPLYLLAFSVAILIFLVLPINDRLRRYAVGATSLLLILIDLFAANHNYFYLPEKNPELFGRHDRVIEKLKTLMDIDNCRVFVAADFLDFSYNIKAGQLKKISMVTDYENMNPTLYNRYCNYIFGRQDQRSREFFWGWFNLDEKPVHPEFLDYMSARYIWVSRSYAEDGSQAVKENVLSIAGGNVVYADEENLVFLNERAMPRAYIVGGIREADSEEHLLEVLASDEFSPSEEVAVLRGAVAATSGGAMASAGSKAVIVSMEPEEVRITAYADGAGYLVLTDQYYPGWEATVDGRRVDIFRANFLFRGIPLEAGEHEVVFRYRPKSFMIGAGVSTAGIAALIAWAVCGRARSRISFRRRLKESPREGVAAASR</sequence>
<feature type="transmembrane region" description="Helical" evidence="1">
    <location>
        <begin position="253"/>
        <end position="273"/>
    </location>
</feature>
<feature type="transmembrane region" description="Helical" evidence="1">
    <location>
        <begin position="783"/>
        <end position="803"/>
    </location>
</feature>
<feature type="transmembrane region" description="Helical" evidence="1">
    <location>
        <begin position="201"/>
        <end position="219"/>
    </location>
</feature>
<feature type="transmembrane region" description="Helical" evidence="1">
    <location>
        <begin position="419"/>
        <end position="438"/>
    </location>
</feature>
<dbReference type="Proteomes" id="UP000265882">
    <property type="component" value="Unassembled WGS sequence"/>
</dbReference>
<feature type="transmembrane region" description="Helical" evidence="1">
    <location>
        <begin position="151"/>
        <end position="169"/>
    </location>
</feature>